<reference evidence="2" key="1">
    <citation type="journal article" date="2022" name="Mol. Ecol. Resour.">
        <title>The genomes of chicory, endive, great burdock and yacon provide insights into Asteraceae palaeo-polyploidization history and plant inulin production.</title>
        <authorList>
            <person name="Fan W."/>
            <person name="Wang S."/>
            <person name="Wang H."/>
            <person name="Wang A."/>
            <person name="Jiang F."/>
            <person name="Liu H."/>
            <person name="Zhao H."/>
            <person name="Xu D."/>
            <person name="Zhang Y."/>
        </authorList>
    </citation>
    <scope>NUCLEOTIDE SEQUENCE [LARGE SCALE GENOMIC DNA]</scope>
    <source>
        <strain evidence="2">cv. Yunnan</strain>
    </source>
</reference>
<accession>A0ACB9JHD6</accession>
<reference evidence="1 2" key="2">
    <citation type="journal article" date="2022" name="Mol. Ecol. Resour.">
        <title>The genomes of chicory, endive, great burdock and yacon provide insights into Asteraceae paleo-polyploidization history and plant inulin production.</title>
        <authorList>
            <person name="Fan W."/>
            <person name="Wang S."/>
            <person name="Wang H."/>
            <person name="Wang A."/>
            <person name="Jiang F."/>
            <person name="Liu H."/>
            <person name="Zhao H."/>
            <person name="Xu D."/>
            <person name="Zhang Y."/>
        </authorList>
    </citation>
    <scope>NUCLEOTIDE SEQUENCE [LARGE SCALE GENOMIC DNA]</scope>
    <source>
        <strain evidence="2">cv. Yunnan</strain>
        <tissue evidence="1">Leaves</tissue>
    </source>
</reference>
<protein>
    <submittedName>
        <fullName evidence="1">Uncharacterized protein</fullName>
    </submittedName>
</protein>
<organism evidence="1 2">
    <name type="scientific">Smallanthus sonchifolius</name>
    <dbReference type="NCBI Taxonomy" id="185202"/>
    <lineage>
        <taxon>Eukaryota</taxon>
        <taxon>Viridiplantae</taxon>
        <taxon>Streptophyta</taxon>
        <taxon>Embryophyta</taxon>
        <taxon>Tracheophyta</taxon>
        <taxon>Spermatophyta</taxon>
        <taxon>Magnoliopsida</taxon>
        <taxon>eudicotyledons</taxon>
        <taxon>Gunneridae</taxon>
        <taxon>Pentapetalae</taxon>
        <taxon>asterids</taxon>
        <taxon>campanulids</taxon>
        <taxon>Asterales</taxon>
        <taxon>Asteraceae</taxon>
        <taxon>Asteroideae</taxon>
        <taxon>Heliantheae alliance</taxon>
        <taxon>Millerieae</taxon>
        <taxon>Smallanthus</taxon>
    </lineage>
</organism>
<dbReference type="Proteomes" id="UP001056120">
    <property type="component" value="Linkage Group LG04"/>
</dbReference>
<name>A0ACB9JHD6_9ASTR</name>
<evidence type="ECO:0000313" key="1">
    <source>
        <dbReference type="EMBL" id="KAI3819358.1"/>
    </source>
</evidence>
<keyword evidence="2" id="KW-1185">Reference proteome</keyword>
<dbReference type="EMBL" id="CM042021">
    <property type="protein sequence ID" value="KAI3819358.1"/>
    <property type="molecule type" value="Genomic_DNA"/>
</dbReference>
<evidence type="ECO:0000313" key="2">
    <source>
        <dbReference type="Proteomes" id="UP001056120"/>
    </source>
</evidence>
<comment type="caution">
    <text evidence="1">The sequence shown here is derived from an EMBL/GenBank/DDBJ whole genome shotgun (WGS) entry which is preliminary data.</text>
</comment>
<sequence length="91" mass="10366">MEVERVPASQFLFVQSHTKKHRRQCRLTDGGPYEGATSSDEEGGDNEVREGGKERTEVFNLEQRKIYVKVRTNLGDEPQKDNDDGVVLLMN</sequence>
<gene>
    <name evidence="1" type="ORF">L1987_13187</name>
</gene>
<proteinExistence type="predicted"/>